<accession>A0A1E5CLY1</accession>
<evidence type="ECO:0000259" key="2">
    <source>
        <dbReference type="PROSITE" id="PS50883"/>
    </source>
</evidence>
<dbReference type="InterPro" id="IPR043128">
    <property type="entry name" value="Rev_trsase/Diguanyl_cyclase"/>
</dbReference>
<dbReference type="Pfam" id="PF00990">
    <property type="entry name" value="GGDEF"/>
    <property type="match status" value="1"/>
</dbReference>
<dbReference type="EMBL" id="AJYW02000310">
    <property type="protein sequence ID" value="OEE70437.1"/>
    <property type="molecule type" value="Genomic_DNA"/>
</dbReference>
<feature type="domain" description="EAL" evidence="2">
    <location>
        <begin position="503"/>
        <end position="756"/>
    </location>
</feature>
<dbReference type="PROSITE" id="PS50883">
    <property type="entry name" value="EAL"/>
    <property type="match status" value="1"/>
</dbReference>
<dbReference type="InterPro" id="IPR035919">
    <property type="entry name" value="EAL_sf"/>
</dbReference>
<dbReference type="SMART" id="SM00267">
    <property type="entry name" value="GGDEF"/>
    <property type="match status" value="1"/>
</dbReference>
<evidence type="ECO:0000313" key="5">
    <source>
        <dbReference type="Proteomes" id="UP000094165"/>
    </source>
</evidence>
<dbReference type="AlphaFoldDB" id="A0A1E5CLY1"/>
<dbReference type="InterPro" id="IPR029787">
    <property type="entry name" value="Nucleotide_cyclase"/>
</dbReference>
<feature type="domain" description="GGDEF" evidence="3">
    <location>
        <begin position="363"/>
        <end position="494"/>
    </location>
</feature>
<comment type="caution">
    <text evidence="4">The sequence shown here is derived from an EMBL/GenBank/DDBJ whole genome shotgun (WGS) entry which is preliminary data.</text>
</comment>
<keyword evidence="1" id="KW-0472">Membrane</keyword>
<dbReference type="Proteomes" id="UP000094165">
    <property type="component" value="Unassembled WGS sequence"/>
</dbReference>
<dbReference type="NCBIfam" id="TIGR00254">
    <property type="entry name" value="GGDEF"/>
    <property type="match status" value="1"/>
</dbReference>
<dbReference type="InterPro" id="IPR050706">
    <property type="entry name" value="Cyclic-di-GMP_PDE-like"/>
</dbReference>
<dbReference type="GO" id="GO:0016301">
    <property type="term" value="F:kinase activity"/>
    <property type="evidence" value="ECO:0007669"/>
    <property type="project" value="UniProtKB-KW"/>
</dbReference>
<evidence type="ECO:0000313" key="4">
    <source>
        <dbReference type="EMBL" id="OEE70437.1"/>
    </source>
</evidence>
<dbReference type="SUPFAM" id="SSF141868">
    <property type="entry name" value="EAL domain-like"/>
    <property type="match status" value="1"/>
</dbReference>
<evidence type="ECO:0000259" key="3">
    <source>
        <dbReference type="PROSITE" id="PS50887"/>
    </source>
</evidence>
<feature type="transmembrane region" description="Helical" evidence="1">
    <location>
        <begin position="7"/>
        <end position="26"/>
    </location>
</feature>
<reference evidence="4 5" key="1">
    <citation type="journal article" date="2012" name="Science">
        <title>Ecological populations of bacteria act as socially cohesive units of antibiotic production and resistance.</title>
        <authorList>
            <person name="Cordero O.X."/>
            <person name="Wildschutte H."/>
            <person name="Kirkup B."/>
            <person name="Proehl S."/>
            <person name="Ngo L."/>
            <person name="Hussain F."/>
            <person name="Le Roux F."/>
            <person name="Mincer T."/>
            <person name="Polz M.F."/>
        </authorList>
    </citation>
    <scope>NUCLEOTIDE SEQUENCE [LARGE SCALE GENOMIC DNA]</scope>
    <source>
        <strain evidence="4 5">FF-238</strain>
    </source>
</reference>
<dbReference type="Gene3D" id="3.30.70.270">
    <property type="match status" value="1"/>
</dbReference>
<dbReference type="PANTHER" id="PTHR33121:SF70">
    <property type="entry name" value="SIGNALING PROTEIN YKOW"/>
    <property type="match status" value="1"/>
</dbReference>
<dbReference type="CDD" id="cd01948">
    <property type="entry name" value="EAL"/>
    <property type="match status" value="1"/>
</dbReference>
<keyword evidence="4" id="KW-0418">Kinase</keyword>
<keyword evidence="1" id="KW-1133">Transmembrane helix</keyword>
<organism evidence="4 5">
    <name type="scientific">Vibrio genomosp. F6 str. FF-238</name>
    <dbReference type="NCBI Taxonomy" id="1191298"/>
    <lineage>
        <taxon>Bacteria</taxon>
        <taxon>Pseudomonadati</taxon>
        <taxon>Pseudomonadota</taxon>
        <taxon>Gammaproteobacteria</taxon>
        <taxon>Vibrionales</taxon>
        <taxon>Vibrionaceae</taxon>
        <taxon>Vibrio</taxon>
    </lineage>
</organism>
<feature type="transmembrane region" description="Helical" evidence="1">
    <location>
        <begin position="296"/>
        <end position="318"/>
    </location>
</feature>
<keyword evidence="1" id="KW-0812">Transmembrane</keyword>
<evidence type="ECO:0000256" key="1">
    <source>
        <dbReference type="SAM" id="Phobius"/>
    </source>
</evidence>
<dbReference type="SMART" id="SM00052">
    <property type="entry name" value="EAL"/>
    <property type="match status" value="1"/>
</dbReference>
<dbReference type="CDD" id="cd01949">
    <property type="entry name" value="GGDEF"/>
    <property type="match status" value="1"/>
</dbReference>
<dbReference type="InterPro" id="IPR001633">
    <property type="entry name" value="EAL_dom"/>
</dbReference>
<dbReference type="Gene3D" id="3.20.20.450">
    <property type="entry name" value="EAL domain"/>
    <property type="match status" value="1"/>
</dbReference>
<dbReference type="PANTHER" id="PTHR33121">
    <property type="entry name" value="CYCLIC DI-GMP PHOSPHODIESTERASE PDEF"/>
    <property type="match status" value="1"/>
</dbReference>
<dbReference type="SUPFAM" id="SSF55073">
    <property type="entry name" value="Nucleotide cyclase"/>
    <property type="match status" value="1"/>
</dbReference>
<dbReference type="Gene3D" id="3.30.450.20">
    <property type="entry name" value="PAS domain"/>
    <property type="match status" value="1"/>
</dbReference>
<keyword evidence="5" id="KW-1185">Reference proteome</keyword>
<dbReference type="PROSITE" id="PS50887">
    <property type="entry name" value="GGDEF"/>
    <property type="match status" value="1"/>
</dbReference>
<dbReference type="Pfam" id="PF00563">
    <property type="entry name" value="EAL"/>
    <property type="match status" value="1"/>
</dbReference>
<dbReference type="CDD" id="cd18773">
    <property type="entry name" value="PDC1_HK_sensor"/>
    <property type="match status" value="1"/>
</dbReference>
<dbReference type="RefSeq" id="WP_017053247.1">
    <property type="nucleotide sequence ID" value="NZ_AJYW02000310.1"/>
</dbReference>
<dbReference type="InterPro" id="IPR000160">
    <property type="entry name" value="GGDEF_dom"/>
</dbReference>
<keyword evidence="4" id="KW-0808">Transferase</keyword>
<protein>
    <submittedName>
        <fullName evidence="4">Histidine kinase</fullName>
    </submittedName>
</protein>
<dbReference type="GO" id="GO:0071111">
    <property type="term" value="F:cyclic-guanylate-specific phosphodiesterase activity"/>
    <property type="evidence" value="ECO:0007669"/>
    <property type="project" value="InterPro"/>
</dbReference>
<proteinExistence type="predicted"/>
<sequence length="761" mass="86612">MAELKKNIWTMYTVVLIATMLLFGIFCHSRYQVIEQQATNDQILQLELFVNSTNSLLKGQETLLELMGQQIISQDDYTRTASLQIRPLLNKLLELHPAIEAFGLTNPEGTFIAVSSNLELSAMPNLLEHKPSHDDFLNALNSNSVVVGKTYVVPSLEKPVIPIRKALREASGEVKALMTAGLKIQSTMVLNNTSHLNSSNSLQLVREDLYPLYISADNYPEDWYKTPMPIENYQSGIAKISEKYGLSEAEIKKSARSYTINIDYPGQSFLTSVCFIPEFNIWAMSQTDRKFLEQQFYSEFVFLSSVFLMIQICFYTLVRSIAKNDRKTREKLLYQATHDHLTGLPNRPYLSDSLSQWLDLPSETFYLLYIDIDNFKSVNEAHGHTFGDKILIDISERLKTCVTPSDILIRKVSDEFIVMVKKHNVQDLRKFADNIQDKLSKPYTIDGNQFLLGSSIGIATYPEHGGNLDELLRAADISMFQAKKERNASIMFNSEMQAQHLKTMAIEQKLRLAIENQELFMVYQPQFDMEGNLYGVEALVRWIDTKLGFVPPNVFIPIAEKSGLMPKLGKFIIERSLSDISQLPQAMSNDLRLSLNISERQFMQVDFVPHLMKSLSYSKFNANNLTIEITENLFIEDLDYVKPICEQLHQLGVKISLDDFGTGYSSLSMLKALPIDELKVDKSFIDNIHSDHQSLTMVKNIIAIGKIFEMVVLAEGVETNDQKNVLKECQCDLLQGYLYSKPISPEELKAFTLEKMKQTAL</sequence>
<name>A0A1E5CLY1_9VIBR</name>
<gene>
    <name evidence="4" type="ORF">A130_09035</name>
</gene>